<dbReference type="Proteomes" id="UP001529510">
    <property type="component" value="Unassembled WGS sequence"/>
</dbReference>
<reference evidence="1 2" key="1">
    <citation type="submission" date="2024-05" db="EMBL/GenBank/DDBJ databases">
        <title>Genome sequencing and assembly of Indian major carp, Cirrhinus mrigala (Hamilton, 1822).</title>
        <authorList>
            <person name="Mohindra V."/>
            <person name="Chowdhury L.M."/>
            <person name="Lal K."/>
            <person name="Jena J.K."/>
        </authorList>
    </citation>
    <scope>NUCLEOTIDE SEQUENCE [LARGE SCALE GENOMIC DNA]</scope>
    <source>
        <strain evidence="1">CM1030</strain>
        <tissue evidence="1">Blood</tissue>
    </source>
</reference>
<dbReference type="Pfam" id="PF03564">
    <property type="entry name" value="DUF1759"/>
    <property type="match status" value="1"/>
</dbReference>
<dbReference type="AlphaFoldDB" id="A0ABD0MGI4"/>
<keyword evidence="2" id="KW-1185">Reference proteome</keyword>
<organism evidence="1 2">
    <name type="scientific">Cirrhinus mrigala</name>
    <name type="common">Mrigala</name>
    <dbReference type="NCBI Taxonomy" id="683832"/>
    <lineage>
        <taxon>Eukaryota</taxon>
        <taxon>Metazoa</taxon>
        <taxon>Chordata</taxon>
        <taxon>Craniata</taxon>
        <taxon>Vertebrata</taxon>
        <taxon>Euteleostomi</taxon>
        <taxon>Actinopterygii</taxon>
        <taxon>Neopterygii</taxon>
        <taxon>Teleostei</taxon>
        <taxon>Ostariophysi</taxon>
        <taxon>Cypriniformes</taxon>
        <taxon>Cyprinidae</taxon>
        <taxon>Labeoninae</taxon>
        <taxon>Labeonini</taxon>
        <taxon>Cirrhinus</taxon>
    </lineage>
</organism>
<evidence type="ECO:0000313" key="1">
    <source>
        <dbReference type="EMBL" id="KAL0147771.1"/>
    </source>
</evidence>
<protein>
    <submittedName>
        <fullName evidence="1">Uncharacterized protein</fullName>
    </submittedName>
</protein>
<gene>
    <name evidence="1" type="ORF">M9458_056914</name>
</gene>
<dbReference type="PANTHER" id="PTHR47331">
    <property type="entry name" value="PHD-TYPE DOMAIN-CONTAINING PROTEIN"/>
    <property type="match status" value="1"/>
</dbReference>
<proteinExistence type="predicted"/>
<dbReference type="EMBL" id="JAMKFB020000724">
    <property type="protein sequence ID" value="KAL0147771.1"/>
    <property type="molecule type" value="Genomic_DNA"/>
</dbReference>
<accession>A0ABD0MGI4</accession>
<evidence type="ECO:0000313" key="2">
    <source>
        <dbReference type="Proteomes" id="UP001529510"/>
    </source>
</evidence>
<comment type="caution">
    <text evidence="1">The sequence shown here is derived from an EMBL/GenBank/DDBJ whole genome shotgun (WGS) entry which is preliminary data.</text>
</comment>
<dbReference type="InterPro" id="IPR005312">
    <property type="entry name" value="DUF1759"/>
</dbReference>
<dbReference type="PANTHER" id="PTHR47331:SF5">
    <property type="entry name" value="RIBONUCLEASE H"/>
    <property type="match status" value="1"/>
</dbReference>
<name>A0ABD0MGI4_CIRMR</name>
<sequence>MLYLKSYLTGEARKAVEGFFYRSSKDSYESAWSVLKDRYGNPFVVHKANRDKLMKWPKIGPNDPLALRDFADFLKDCLEAMPHVKGLAILNDSEENHKLLKKLPEWAVRKWSRIVVEELDTSGEYPTFEHFAEFVQKETCVACNPITSSFLLSSRSLDDKLPRRAKTFSTSKWEIRDILYIKIICALDVYGKDMLLKIVERDTSVEYVADAIQPVYMKNKRGLVKY</sequence>